<gene>
    <name evidence="2" type="ORF">FRACYDRAFT_270582</name>
</gene>
<feature type="region of interest" description="Disordered" evidence="1">
    <location>
        <begin position="1"/>
        <end position="65"/>
    </location>
</feature>
<dbReference type="KEGG" id="fcy:FRACYDRAFT_270582"/>
<dbReference type="EMBL" id="KV784365">
    <property type="protein sequence ID" value="OEU12301.1"/>
    <property type="molecule type" value="Genomic_DNA"/>
</dbReference>
<dbReference type="InParanoid" id="A0A1E7F274"/>
<evidence type="ECO:0000256" key="1">
    <source>
        <dbReference type="SAM" id="MobiDB-lite"/>
    </source>
</evidence>
<keyword evidence="3" id="KW-1185">Reference proteome</keyword>
<accession>A0A1E7F274</accession>
<feature type="non-terminal residue" evidence="2">
    <location>
        <position position="255"/>
    </location>
</feature>
<proteinExistence type="predicted"/>
<dbReference type="Proteomes" id="UP000095751">
    <property type="component" value="Unassembled WGS sequence"/>
</dbReference>
<feature type="compositionally biased region" description="Polar residues" evidence="1">
    <location>
        <begin position="156"/>
        <end position="169"/>
    </location>
</feature>
<evidence type="ECO:0000313" key="2">
    <source>
        <dbReference type="EMBL" id="OEU12301.1"/>
    </source>
</evidence>
<protein>
    <submittedName>
        <fullName evidence="2">Uncharacterized protein</fullName>
    </submittedName>
</protein>
<feature type="compositionally biased region" description="Basic and acidic residues" evidence="1">
    <location>
        <begin position="138"/>
        <end position="154"/>
    </location>
</feature>
<organism evidence="2 3">
    <name type="scientific">Fragilariopsis cylindrus CCMP1102</name>
    <dbReference type="NCBI Taxonomy" id="635003"/>
    <lineage>
        <taxon>Eukaryota</taxon>
        <taxon>Sar</taxon>
        <taxon>Stramenopiles</taxon>
        <taxon>Ochrophyta</taxon>
        <taxon>Bacillariophyta</taxon>
        <taxon>Bacillariophyceae</taxon>
        <taxon>Bacillariophycidae</taxon>
        <taxon>Bacillariales</taxon>
        <taxon>Bacillariaceae</taxon>
        <taxon>Fragilariopsis</taxon>
    </lineage>
</organism>
<feature type="region of interest" description="Disordered" evidence="1">
    <location>
        <begin position="106"/>
        <end position="170"/>
    </location>
</feature>
<feature type="compositionally biased region" description="Polar residues" evidence="1">
    <location>
        <begin position="34"/>
        <end position="48"/>
    </location>
</feature>
<feature type="compositionally biased region" description="Polar residues" evidence="1">
    <location>
        <begin position="1"/>
        <end position="15"/>
    </location>
</feature>
<evidence type="ECO:0000313" key="3">
    <source>
        <dbReference type="Proteomes" id="UP000095751"/>
    </source>
</evidence>
<reference evidence="2 3" key="1">
    <citation type="submission" date="2016-09" db="EMBL/GenBank/DDBJ databases">
        <title>Extensive genetic diversity and differential bi-allelic expression allows diatom success in the polar Southern Ocean.</title>
        <authorList>
            <consortium name="DOE Joint Genome Institute"/>
            <person name="Mock T."/>
            <person name="Otillar R.P."/>
            <person name="Strauss J."/>
            <person name="Dupont C."/>
            <person name="Frickenhaus S."/>
            <person name="Maumus F."/>
            <person name="Mcmullan M."/>
            <person name="Sanges R."/>
            <person name="Schmutz J."/>
            <person name="Toseland A."/>
            <person name="Valas R."/>
            <person name="Veluchamy A."/>
            <person name="Ward B.J."/>
            <person name="Allen A."/>
            <person name="Barry K."/>
            <person name="Falciatore A."/>
            <person name="Ferrante M."/>
            <person name="Fortunato A.E."/>
            <person name="Gloeckner G."/>
            <person name="Gruber A."/>
            <person name="Hipkin R."/>
            <person name="Janech M."/>
            <person name="Kroth P."/>
            <person name="Leese F."/>
            <person name="Lindquist E."/>
            <person name="Lyon B.R."/>
            <person name="Martin J."/>
            <person name="Mayer C."/>
            <person name="Parker M."/>
            <person name="Quesneville H."/>
            <person name="Raymond J."/>
            <person name="Uhlig C."/>
            <person name="Valentin K.U."/>
            <person name="Worden A.Z."/>
            <person name="Armbrust E.V."/>
            <person name="Bowler C."/>
            <person name="Green B."/>
            <person name="Moulton V."/>
            <person name="Van Oosterhout C."/>
            <person name="Grigoriev I."/>
        </authorList>
    </citation>
    <scope>NUCLEOTIDE SEQUENCE [LARGE SCALE GENOMIC DNA]</scope>
    <source>
        <strain evidence="2 3">CCMP1102</strain>
    </source>
</reference>
<dbReference type="OrthoDB" id="48967at2759"/>
<dbReference type="AlphaFoldDB" id="A0A1E7F274"/>
<name>A0A1E7F274_9STRA</name>
<sequence length="255" mass="29017">MSFGMMNSSNLNNRQKPLGDRSLNHSGNVGGDSGINNDHGNDLNMSSSTEKRSKHHTFSSNSMQSIAYVKKRKDYTPNHRRRTNVPFRSPITLCFERMLGAADQIATPHPPERKKPKTVTHPRTGGYNEAYVNPPFRYHNETNRSSDNGSRRLSDPGSSDSMQLSTQTAPADMDDPFVQILVSQPLYKKLILCMALQRQAKENTKESTEPLPRIIGEGFFWKDYPPCEQILYESMGHYYELSTQQRQSKKQQAFN</sequence>